<evidence type="ECO:0000256" key="6">
    <source>
        <dbReference type="SAM" id="Phobius"/>
    </source>
</evidence>
<keyword evidence="3" id="KW-0677">Repeat</keyword>
<dbReference type="Proteomes" id="UP000683360">
    <property type="component" value="Unassembled WGS sequence"/>
</dbReference>
<evidence type="ECO:0000259" key="8">
    <source>
        <dbReference type="PROSITE" id="PS50026"/>
    </source>
</evidence>
<protein>
    <recommendedName>
        <fullName evidence="8">EGF-like domain-containing protein</fullName>
    </recommendedName>
</protein>
<keyword evidence="5" id="KW-1015">Disulfide bond</keyword>
<dbReference type="InterPro" id="IPR003591">
    <property type="entry name" value="Leu-rich_rpt_typical-subtyp"/>
</dbReference>
<evidence type="ECO:0000256" key="3">
    <source>
        <dbReference type="ARBA" id="ARBA00022737"/>
    </source>
</evidence>
<evidence type="ECO:0000256" key="1">
    <source>
        <dbReference type="ARBA" id="ARBA00022614"/>
    </source>
</evidence>
<organism evidence="9 10">
    <name type="scientific">Mytilus edulis</name>
    <name type="common">Blue mussel</name>
    <dbReference type="NCBI Taxonomy" id="6550"/>
    <lineage>
        <taxon>Eukaryota</taxon>
        <taxon>Metazoa</taxon>
        <taxon>Spiralia</taxon>
        <taxon>Lophotrochozoa</taxon>
        <taxon>Mollusca</taxon>
        <taxon>Bivalvia</taxon>
        <taxon>Autobranchia</taxon>
        <taxon>Pteriomorphia</taxon>
        <taxon>Mytilida</taxon>
        <taxon>Mytiloidea</taxon>
        <taxon>Mytilidae</taxon>
        <taxon>Mytilinae</taxon>
        <taxon>Mytilus</taxon>
    </lineage>
</organism>
<dbReference type="AlphaFoldDB" id="A0A8S3TWU0"/>
<gene>
    <name evidence="9" type="ORF">MEDL_50521</name>
</gene>
<dbReference type="SMART" id="SM00013">
    <property type="entry name" value="LRRNT"/>
    <property type="match status" value="2"/>
</dbReference>
<dbReference type="Gene3D" id="3.80.10.10">
    <property type="entry name" value="Ribonuclease Inhibitor"/>
    <property type="match status" value="2"/>
</dbReference>
<dbReference type="InterPro" id="IPR000372">
    <property type="entry name" value="LRRNT"/>
</dbReference>
<feature type="chain" id="PRO_5035760743" description="EGF-like domain-containing protein" evidence="7">
    <location>
        <begin position="20"/>
        <end position="348"/>
    </location>
</feature>
<dbReference type="PANTHER" id="PTHR45712">
    <property type="entry name" value="AGAP008170-PA"/>
    <property type="match status" value="1"/>
</dbReference>
<dbReference type="InterPro" id="IPR050333">
    <property type="entry name" value="SLRP"/>
</dbReference>
<sequence length="348" mass="38771">MDIILIFIFAVISIGLVKGSCPSTCTCDEVSSGSRIFCNLTYLGRIPALPNDTSHLYLNENNISDIEEHAFGNLTSLTLLALSGNPLNCDCSIFAFWSWLIERSTIGTTAKCSNGTLVTSLQSAVLDTCHPDNCQCFNGGKCVAMGYELICDCIGQWTGTFCQESQCTSYDCGFGDCYIEPVNGTAQCLCGDRYVNYCPVNDNRHNNMKKFQRCKMDIMSIDICVLFFFAVVSIGVVKGTCPSTCSCVDDSSGSKINCSSKYLERIPPLTNNTYFLELGFNNITEIDIQFCKEMPQLHTIYINNNLITKVPVNTFVDCEQLYRIDLQYNKIRSIESNTFVNMTNLFYL</sequence>
<feature type="disulfide bond" evidence="5">
    <location>
        <begin position="153"/>
        <end position="162"/>
    </location>
</feature>
<evidence type="ECO:0000256" key="4">
    <source>
        <dbReference type="ARBA" id="ARBA00023180"/>
    </source>
</evidence>
<evidence type="ECO:0000256" key="5">
    <source>
        <dbReference type="PROSITE-ProRule" id="PRU00076"/>
    </source>
</evidence>
<keyword evidence="6" id="KW-0812">Transmembrane</keyword>
<dbReference type="PROSITE" id="PS50026">
    <property type="entry name" value="EGF_3"/>
    <property type="match status" value="1"/>
</dbReference>
<comment type="caution">
    <text evidence="9">The sequence shown here is derived from an EMBL/GenBank/DDBJ whole genome shotgun (WGS) entry which is preliminary data.</text>
</comment>
<dbReference type="InterPro" id="IPR000742">
    <property type="entry name" value="EGF"/>
</dbReference>
<accession>A0A8S3TWU0</accession>
<evidence type="ECO:0000313" key="9">
    <source>
        <dbReference type="EMBL" id="CAG2238096.1"/>
    </source>
</evidence>
<keyword evidence="10" id="KW-1185">Reference proteome</keyword>
<evidence type="ECO:0000256" key="7">
    <source>
        <dbReference type="SAM" id="SignalP"/>
    </source>
</evidence>
<dbReference type="EMBL" id="CAJPWZ010002413">
    <property type="protein sequence ID" value="CAG2238096.1"/>
    <property type="molecule type" value="Genomic_DNA"/>
</dbReference>
<dbReference type="InterPro" id="IPR032675">
    <property type="entry name" value="LRR_dom_sf"/>
</dbReference>
<dbReference type="PROSITE" id="PS00022">
    <property type="entry name" value="EGF_1"/>
    <property type="match status" value="1"/>
</dbReference>
<dbReference type="InterPro" id="IPR001611">
    <property type="entry name" value="Leu-rich_rpt"/>
</dbReference>
<proteinExistence type="predicted"/>
<keyword evidence="5" id="KW-0245">EGF-like domain</keyword>
<feature type="domain" description="EGF-like" evidence="8">
    <location>
        <begin position="130"/>
        <end position="163"/>
    </location>
</feature>
<dbReference type="SUPFAM" id="SSF52058">
    <property type="entry name" value="L domain-like"/>
    <property type="match status" value="2"/>
</dbReference>
<feature type="transmembrane region" description="Helical" evidence="6">
    <location>
        <begin position="218"/>
        <end position="237"/>
    </location>
</feature>
<name>A0A8S3TWU0_MYTED</name>
<keyword evidence="4" id="KW-0325">Glycoprotein</keyword>
<evidence type="ECO:0000256" key="2">
    <source>
        <dbReference type="ARBA" id="ARBA00022729"/>
    </source>
</evidence>
<evidence type="ECO:0000313" key="10">
    <source>
        <dbReference type="Proteomes" id="UP000683360"/>
    </source>
</evidence>
<keyword evidence="6" id="KW-0472">Membrane</keyword>
<dbReference type="OrthoDB" id="6130667at2759"/>
<reference evidence="9" key="1">
    <citation type="submission" date="2021-03" db="EMBL/GenBank/DDBJ databases">
        <authorList>
            <person name="Bekaert M."/>
        </authorList>
    </citation>
    <scope>NUCLEOTIDE SEQUENCE</scope>
</reference>
<feature type="signal peptide" evidence="7">
    <location>
        <begin position="1"/>
        <end position="19"/>
    </location>
</feature>
<dbReference type="Pfam" id="PF13855">
    <property type="entry name" value="LRR_8"/>
    <property type="match status" value="2"/>
</dbReference>
<keyword evidence="2 7" id="KW-0732">Signal</keyword>
<comment type="caution">
    <text evidence="5">Lacks conserved residue(s) required for the propagation of feature annotation.</text>
</comment>
<dbReference type="SMART" id="SM00369">
    <property type="entry name" value="LRR_TYP"/>
    <property type="match status" value="3"/>
</dbReference>
<keyword evidence="1" id="KW-0433">Leucine-rich repeat</keyword>
<dbReference type="PANTHER" id="PTHR45712:SF22">
    <property type="entry name" value="INSULIN-LIKE GROWTH FACTOR-BINDING PROTEIN COMPLEX ACID LABILE SUBUNIT"/>
    <property type="match status" value="1"/>
</dbReference>
<keyword evidence="6" id="KW-1133">Transmembrane helix</keyword>